<dbReference type="SUPFAM" id="SSF64268">
    <property type="entry name" value="PX domain"/>
    <property type="match status" value="1"/>
</dbReference>
<comment type="caution">
    <text evidence="3">The sequence shown here is derived from an EMBL/GenBank/DDBJ whole genome shotgun (WGS) entry which is preliminary data.</text>
</comment>
<feature type="domain" description="PX" evidence="2">
    <location>
        <begin position="1"/>
        <end position="118"/>
    </location>
</feature>
<dbReference type="Proteomes" id="UP001165065">
    <property type="component" value="Unassembled WGS sequence"/>
</dbReference>
<feature type="compositionally biased region" description="Low complexity" evidence="1">
    <location>
        <begin position="410"/>
        <end position="430"/>
    </location>
</feature>
<name>A0A9W7L6W5_9STRA</name>
<accession>A0A9W7L6W5</accession>
<dbReference type="Pfam" id="PF00787">
    <property type="entry name" value="PX"/>
    <property type="match status" value="1"/>
</dbReference>
<dbReference type="CDD" id="cd06093">
    <property type="entry name" value="PX_domain"/>
    <property type="match status" value="1"/>
</dbReference>
<gene>
    <name evidence="3" type="ORF">TrCOL_g7342</name>
</gene>
<dbReference type="Gene3D" id="3.30.1520.10">
    <property type="entry name" value="Phox-like domain"/>
    <property type="match status" value="1"/>
</dbReference>
<dbReference type="InterPro" id="IPR036871">
    <property type="entry name" value="PX_dom_sf"/>
</dbReference>
<feature type="region of interest" description="Disordered" evidence="1">
    <location>
        <begin position="403"/>
        <end position="445"/>
    </location>
</feature>
<dbReference type="GO" id="GO:0005768">
    <property type="term" value="C:endosome"/>
    <property type="evidence" value="ECO:0007669"/>
    <property type="project" value="TreeGrafter"/>
</dbReference>
<evidence type="ECO:0000259" key="2">
    <source>
        <dbReference type="PROSITE" id="PS50195"/>
    </source>
</evidence>
<dbReference type="PANTHER" id="PTHR10555:SF170">
    <property type="entry name" value="FI18122P1"/>
    <property type="match status" value="1"/>
</dbReference>
<reference evidence="4" key="1">
    <citation type="journal article" date="2023" name="Commun. Biol.">
        <title>Genome analysis of Parmales, the sister group of diatoms, reveals the evolutionary specialization of diatoms from phago-mixotrophs to photoautotrophs.</title>
        <authorList>
            <person name="Ban H."/>
            <person name="Sato S."/>
            <person name="Yoshikawa S."/>
            <person name="Yamada K."/>
            <person name="Nakamura Y."/>
            <person name="Ichinomiya M."/>
            <person name="Sato N."/>
            <person name="Blanc-Mathieu R."/>
            <person name="Endo H."/>
            <person name="Kuwata A."/>
            <person name="Ogata H."/>
        </authorList>
    </citation>
    <scope>NUCLEOTIDE SEQUENCE [LARGE SCALE GENOMIC DNA]</scope>
</reference>
<dbReference type="SMART" id="SM00312">
    <property type="entry name" value="PX"/>
    <property type="match status" value="1"/>
</dbReference>
<keyword evidence="4" id="KW-1185">Reference proteome</keyword>
<dbReference type="InterPro" id="IPR001683">
    <property type="entry name" value="PX_dom"/>
</dbReference>
<evidence type="ECO:0000256" key="1">
    <source>
        <dbReference type="SAM" id="MobiDB-lite"/>
    </source>
</evidence>
<protein>
    <recommendedName>
        <fullName evidence="2">PX domain-containing protein</fullName>
    </recommendedName>
</protein>
<organism evidence="3 4">
    <name type="scientific">Triparma columacea</name>
    <dbReference type="NCBI Taxonomy" id="722753"/>
    <lineage>
        <taxon>Eukaryota</taxon>
        <taxon>Sar</taxon>
        <taxon>Stramenopiles</taxon>
        <taxon>Ochrophyta</taxon>
        <taxon>Bolidophyceae</taxon>
        <taxon>Parmales</taxon>
        <taxon>Triparmaceae</taxon>
        <taxon>Triparma</taxon>
    </lineage>
</organism>
<dbReference type="PANTHER" id="PTHR10555">
    <property type="entry name" value="SORTING NEXIN"/>
    <property type="match status" value="1"/>
</dbReference>
<sequence length="445" mass="48184">MTDMDHTAWLASQMSITPTTIWLDSPEEKGSGFSKYVDYAVHRYSDFEKLHATLKARYGSYGLLVPSLPKKNVVLKGAGFHFQRMRGLQIFCEKVAGNPYLREDQAWIDFLEEGRPLVVEKEALPMPPKRWMEAVKDLETPGNAGEMIAGFKAESVKAEKHLNDMIAKSKSMISCVSNLALSITDVATSSVNWSESETNDVELLNTLSSSELSSGAATSSPPNVMARVSTLFSSKVSALSNTPEALNLLLVEALDYEGSQMADFNLLCKHVDRLASLNDSHESTVNKLKGKSTAKMTEAKLAAHNEAIDQAEKILIGGKQHCDYYIRAVTMVTLPRLVTERRERIRMLSLHLGAITKAISAHILAASDTFFDSMGVEGNDYIDSASMVLEALSLPPLPETAAKGGTAVRVKSSSVTSERNSVSANADSANSPPPAPGGAAEGLEV</sequence>
<evidence type="ECO:0000313" key="4">
    <source>
        <dbReference type="Proteomes" id="UP001165065"/>
    </source>
</evidence>
<evidence type="ECO:0000313" key="3">
    <source>
        <dbReference type="EMBL" id="GMI36622.1"/>
    </source>
</evidence>
<dbReference type="PROSITE" id="PS50195">
    <property type="entry name" value="PX"/>
    <property type="match status" value="1"/>
</dbReference>
<proteinExistence type="predicted"/>
<dbReference type="AlphaFoldDB" id="A0A9W7L6W5"/>
<dbReference type="GO" id="GO:0035091">
    <property type="term" value="F:phosphatidylinositol binding"/>
    <property type="evidence" value="ECO:0007669"/>
    <property type="project" value="InterPro"/>
</dbReference>
<dbReference type="OrthoDB" id="5227681at2759"/>
<dbReference type="EMBL" id="BRYA01000964">
    <property type="protein sequence ID" value="GMI36622.1"/>
    <property type="molecule type" value="Genomic_DNA"/>
</dbReference>